<feature type="domain" description="Thioesterase putative" evidence="1">
    <location>
        <begin position="7"/>
        <end position="139"/>
    </location>
</feature>
<dbReference type="AlphaFoldDB" id="E1SW19"/>
<sequence>MHTQWIQQLTALWHSTIPIAAQMGIRATDFDGDTLTTEADFAANQNLHGTMFAGSIYSHATLTGWGRVWLALQAQGLAGDIVLAEGQIHYRKPVTEAPQCRCTAQAVDLSALREGRNARVSLTVTLGQAARFEGRFVVLPVVPSEP</sequence>
<evidence type="ECO:0000313" key="3">
    <source>
        <dbReference type="Proteomes" id="UP000006683"/>
    </source>
</evidence>
<gene>
    <name evidence="2" type="ordered locus">Fbal_0105</name>
</gene>
<dbReference type="InterPro" id="IPR029069">
    <property type="entry name" value="HotDog_dom_sf"/>
</dbReference>
<dbReference type="SUPFAM" id="SSF54637">
    <property type="entry name" value="Thioesterase/thiol ester dehydrase-isomerase"/>
    <property type="match status" value="1"/>
</dbReference>
<proteinExistence type="predicted"/>
<dbReference type="InterPro" id="IPR012660">
    <property type="entry name" value="YiiD_C"/>
</dbReference>
<dbReference type="Proteomes" id="UP000006683">
    <property type="component" value="Chromosome"/>
</dbReference>
<dbReference type="Gene3D" id="3.10.129.10">
    <property type="entry name" value="Hotdog Thioesterase"/>
    <property type="match status" value="1"/>
</dbReference>
<dbReference type="NCBIfam" id="TIGR02447">
    <property type="entry name" value="yiiD_Cterm"/>
    <property type="match status" value="1"/>
</dbReference>
<evidence type="ECO:0000259" key="1">
    <source>
        <dbReference type="Pfam" id="PF09500"/>
    </source>
</evidence>
<dbReference type="KEGG" id="fbl:Fbal_0105"/>
<evidence type="ECO:0000313" key="2">
    <source>
        <dbReference type="EMBL" id="ADN74319.1"/>
    </source>
</evidence>
<dbReference type="EMBL" id="CP002209">
    <property type="protein sequence ID" value="ADN74319.1"/>
    <property type="molecule type" value="Genomic_DNA"/>
</dbReference>
<organism evidence="2 3">
    <name type="scientific">Ferrimonas balearica (strain DSM 9799 / CCM 4581 / KCTC 23876 / PAT)</name>
    <dbReference type="NCBI Taxonomy" id="550540"/>
    <lineage>
        <taxon>Bacteria</taxon>
        <taxon>Pseudomonadati</taxon>
        <taxon>Pseudomonadota</taxon>
        <taxon>Gammaproteobacteria</taxon>
        <taxon>Alteromonadales</taxon>
        <taxon>Ferrimonadaceae</taxon>
        <taxon>Ferrimonas</taxon>
    </lineage>
</organism>
<dbReference type="STRING" id="550540.Fbal_0105"/>
<dbReference type="Pfam" id="PF09500">
    <property type="entry name" value="YiiD_C"/>
    <property type="match status" value="1"/>
</dbReference>
<dbReference type="eggNOG" id="COG2050">
    <property type="taxonomic scope" value="Bacteria"/>
</dbReference>
<keyword evidence="3" id="KW-1185">Reference proteome</keyword>
<dbReference type="HOGENOM" id="CLU_112070_0_1_6"/>
<accession>E1SW19</accession>
<protein>
    <submittedName>
        <fullName evidence="2">Thioesterase domain protein</fullName>
    </submittedName>
</protein>
<name>E1SW19_FERBD</name>
<reference evidence="2 3" key="1">
    <citation type="journal article" date="2010" name="Stand. Genomic Sci.">
        <title>Complete genome sequence of Ferrimonas balearica type strain (PAT).</title>
        <authorList>
            <person name="Nolan M."/>
            <person name="Sikorski J."/>
            <person name="Davenport K."/>
            <person name="Lucas S."/>
            <person name="Glavina Del Rio T."/>
            <person name="Tice H."/>
            <person name="Cheng J."/>
            <person name="Goodwin L."/>
            <person name="Pitluck S."/>
            <person name="Liolios K."/>
            <person name="Ivanova N."/>
            <person name="Mavromatis K."/>
            <person name="Ovchinnikova G."/>
            <person name="Pati A."/>
            <person name="Chen A."/>
            <person name="Palaniappan K."/>
            <person name="Land M."/>
            <person name="Hauser L."/>
            <person name="Chang Y."/>
            <person name="Jeffries C."/>
            <person name="Tapia R."/>
            <person name="Brettin T."/>
            <person name="Detter J."/>
            <person name="Han C."/>
            <person name="Yasawong M."/>
            <person name="Rohde M."/>
            <person name="Tindall B."/>
            <person name="Goker M."/>
            <person name="Woyke T."/>
            <person name="Bristow J."/>
            <person name="Eisen J."/>
            <person name="Markowitz V."/>
            <person name="Hugenholtz P."/>
            <person name="Kyrpides N."/>
            <person name="Klenk H."/>
            <person name="Lapidus A."/>
        </authorList>
    </citation>
    <scope>NUCLEOTIDE SEQUENCE [LARGE SCALE GENOMIC DNA]</scope>
    <source>
        <strain evidence="3">DSM 9799 / CCM 4581 / KCTC 23876 / PAT</strain>
    </source>
</reference>